<dbReference type="SFLD" id="SFLDF00029">
    <property type="entry name" value="phosphoserine_phosphatase"/>
    <property type="match status" value="1"/>
</dbReference>
<dbReference type="Gene3D" id="3.40.50.1000">
    <property type="entry name" value="HAD superfamily/HAD-like"/>
    <property type="match status" value="1"/>
</dbReference>
<evidence type="ECO:0000256" key="4">
    <source>
        <dbReference type="ARBA" id="ARBA00012640"/>
    </source>
</evidence>
<dbReference type="NCBIfam" id="TIGR00338">
    <property type="entry name" value="serB"/>
    <property type="match status" value="1"/>
</dbReference>
<dbReference type="InterPro" id="IPR050582">
    <property type="entry name" value="HAD-like_SerB"/>
</dbReference>
<accession>A0ABS8D9L2</accession>
<comment type="pathway">
    <text evidence="2">Amino-acid biosynthesis; L-serine biosynthesis; L-serine from 3-phospho-D-glycerate: step 3/3.</text>
</comment>
<dbReference type="SFLD" id="SFLDS00003">
    <property type="entry name" value="Haloacid_Dehalogenase"/>
    <property type="match status" value="1"/>
</dbReference>
<dbReference type="EMBL" id="JAJBZT010000009">
    <property type="protein sequence ID" value="MCB6184802.1"/>
    <property type="molecule type" value="Genomic_DNA"/>
</dbReference>
<gene>
    <name evidence="14" type="primary">serB</name>
    <name evidence="14" type="ORF">LIN78_14740</name>
</gene>
<name>A0ABS8D9L2_9NEIS</name>
<evidence type="ECO:0000256" key="3">
    <source>
        <dbReference type="ARBA" id="ARBA00009184"/>
    </source>
</evidence>
<dbReference type="SFLD" id="SFLDG01136">
    <property type="entry name" value="C1.6:_Phosphoserine_Phosphatas"/>
    <property type="match status" value="1"/>
</dbReference>
<dbReference type="GO" id="GO:0016787">
    <property type="term" value="F:hydrolase activity"/>
    <property type="evidence" value="ECO:0007669"/>
    <property type="project" value="UniProtKB-KW"/>
</dbReference>
<evidence type="ECO:0000256" key="8">
    <source>
        <dbReference type="ARBA" id="ARBA00022801"/>
    </source>
</evidence>
<evidence type="ECO:0000256" key="6">
    <source>
        <dbReference type="ARBA" id="ARBA00022605"/>
    </source>
</evidence>
<keyword evidence="8 14" id="KW-0378">Hydrolase</keyword>
<evidence type="ECO:0000256" key="9">
    <source>
        <dbReference type="ARBA" id="ARBA00022842"/>
    </source>
</evidence>
<organism evidence="14 15">
    <name type="scientific">Leeia speluncae</name>
    <dbReference type="NCBI Taxonomy" id="2884804"/>
    <lineage>
        <taxon>Bacteria</taxon>
        <taxon>Pseudomonadati</taxon>
        <taxon>Pseudomonadota</taxon>
        <taxon>Betaproteobacteria</taxon>
        <taxon>Neisseriales</taxon>
        <taxon>Leeiaceae</taxon>
        <taxon>Leeia</taxon>
    </lineage>
</organism>
<evidence type="ECO:0000256" key="2">
    <source>
        <dbReference type="ARBA" id="ARBA00005135"/>
    </source>
</evidence>
<comment type="catalytic activity">
    <reaction evidence="13">
        <text>O-phospho-D-serine + H2O = D-serine + phosphate</text>
        <dbReference type="Rhea" id="RHEA:24873"/>
        <dbReference type="ChEBI" id="CHEBI:15377"/>
        <dbReference type="ChEBI" id="CHEBI:35247"/>
        <dbReference type="ChEBI" id="CHEBI:43474"/>
        <dbReference type="ChEBI" id="CHEBI:58680"/>
        <dbReference type="EC" id="3.1.3.3"/>
    </reaction>
</comment>
<sequence length="281" mass="30403">MNLILQSTQAIDLPILQQVAKAACATGVEQPSEFAYRFTGVDKYQKPAVDEICAQLPIDYVFAPAMSLDEFGLVAMDMDSTLITIECIDEIADMNGLKEQVSAITERSMAGELDFSSSLRERVALLAGLDESVLATIYEERLQLQPGAREMLAAVHEQGIKTLLISGGFTYFTRRLQAELGLTWTIANELEIIDGKLTGNVLGDIIDANAKAHHLMRLADDLGLNKEQTIAFGDGANDKAMFEAAGFSVAFRGKKVLKAVASAAFDHVGLDGILNIFPASK</sequence>
<dbReference type="PANTHER" id="PTHR43344:SF2">
    <property type="entry name" value="PHOSPHOSERINE PHOSPHATASE"/>
    <property type="match status" value="1"/>
</dbReference>
<keyword evidence="7" id="KW-0479">Metal-binding</keyword>
<evidence type="ECO:0000256" key="10">
    <source>
        <dbReference type="ARBA" id="ARBA00023299"/>
    </source>
</evidence>
<dbReference type="NCBIfam" id="TIGR01488">
    <property type="entry name" value="HAD-SF-IB"/>
    <property type="match status" value="1"/>
</dbReference>
<reference evidence="14" key="1">
    <citation type="submission" date="2021-10" db="EMBL/GenBank/DDBJ databases">
        <title>The complete genome sequence of Leeia sp. TBRC 13508.</title>
        <authorList>
            <person name="Charoenyingcharoen P."/>
            <person name="Yukphan P."/>
        </authorList>
    </citation>
    <scope>NUCLEOTIDE SEQUENCE</scope>
    <source>
        <strain evidence="14">TBRC 13508</strain>
    </source>
</reference>
<dbReference type="SUPFAM" id="SSF56784">
    <property type="entry name" value="HAD-like"/>
    <property type="match status" value="1"/>
</dbReference>
<comment type="catalytic activity">
    <reaction evidence="12">
        <text>O-phospho-L-serine + H2O = L-serine + phosphate</text>
        <dbReference type="Rhea" id="RHEA:21208"/>
        <dbReference type="ChEBI" id="CHEBI:15377"/>
        <dbReference type="ChEBI" id="CHEBI:33384"/>
        <dbReference type="ChEBI" id="CHEBI:43474"/>
        <dbReference type="ChEBI" id="CHEBI:57524"/>
        <dbReference type="EC" id="3.1.3.3"/>
    </reaction>
</comment>
<dbReference type="EC" id="3.1.3.3" evidence="4"/>
<dbReference type="Proteomes" id="UP001165395">
    <property type="component" value="Unassembled WGS sequence"/>
</dbReference>
<dbReference type="InterPro" id="IPR023214">
    <property type="entry name" value="HAD_sf"/>
</dbReference>
<dbReference type="InterPro" id="IPR004469">
    <property type="entry name" value="PSP"/>
</dbReference>
<evidence type="ECO:0000256" key="12">
    <source>
        <dbReference type="ARBA" id="ARBA00048138"/>
    </source>
</evidence>
<evidence type="ECO:0000313" key="15">
    <source>
        <dbReference type="Proteomes" id="UP001165395"/>
    </source>
</evidence>
<keyword evidence="10" id="KW-0718">Serine biosynthesis</keyword>
<dbReference type="RefSeq" id="WP_227181619.1">
    <property type="nucleotide sequence ID" value="NZ_JAJBZT010000009.1"/>
</dbReference>
<dbReference type="InterPro" id="IPR036412">
    <property type="entry name" value="HAD-like_sf"/>
</dbReference>
<dbReference type="Pfam" id="PF12710">
    <property type="entry name" value="HAD"/>
    <property type="match status" value="1"/>
</dbReference>
<keyword evidence="6" id="KW-0028">Amino-acid biosynthesis</keyword>
<dbReference type="PANTHER" id="PTHR43344">
    <property type="entry name" value="PHOSPHOSERINE PHOSPHATASE"/>
    <property type="match status" value="1"/>
</dbReference>
<comment type="cofactor">
    <cofactor evidence="1">
        <name>Mg(2+)</name>
        <dbReference type="ChEBI" id="CHEBI:18420"/>
    </cofactor>
</comment>
<keyword evidence="9" id="KW-0460">Magnesium</keyword>
<protein>
    <recommendedName>
        <fullName evidence="5">Phosphoserine phosphatase</fullName>
        <ecNumber evidence="4">3.1.3.3</ecNumber>
    </recommendedName>
    <alternativeName>
        <fullName evidence="11">O-phosphoserine phosphohydrolase</fullName>
    </alternativeName>
</protein>
<dbReference type="CDD" id="cd07500">
    <property type="entry name" value="HAD_PSP"/>
    <property type="match status" value="1"/>
</dbReference>
<comment type="caution">
    <text evidence="14">The sequence shown here is derived from an EMBL/GenBank/DDBJ whole genome shotgun (WGS) entry which is preliminary data.</text>
</comment>
<evidence type="ECO:0000256" key="5">
    <source>
        <dbReference type="ARBA" id="ARBA00015196"/>
    </source>
</evidence>
<evidence type="ECO:0000256" key="1">
    <source>
        <dbReference type="ARBA" id="ARBA00001946"/>
    </source>
</evidence>
<keyword evidence="15" id="KW-1185">Reference proteome</keyword>
<evidence type="ECO:0000313" key="14">
    <source>
        <dbReference type="EMBL" id="MCB6184802.1"/>
    </source>
</evidence>
<proteinExistence type="inferred from homology"/>
<evidence type="ECO:0000256" key="11">
    <source>
        <dbReference type="ARBA" id="ARBA00031693"/>
    </source>
</evidence>
<evidence type="ECO:0000256" key="13">
    <source>
        <dbReference type="ARBA" id="ARBA00048523"/>
    </source>
</evidence>
<comment type="similarity">
    <text evidence="3">Belongs to the HAD-like hydrolase superfamily. SerB family.</text>
</comment>
<evidence type="ECO:0000256" key="7">
    <source>
        <dbReference type="ARBA" id="ARBA00022723"/>
    </source>
</evidence>
<dbReference type="SFLD" id="SFLDG01137">
    <property type="entry name" value="C1.6.1:_Phosphoserine_Phosphat"/>
    <property type="match status" value="1"/>
</dbReference>